<accession>A0ABR2WR44</accession>
<feature type="compositionally biased region" description="Basic and acidic residues" evidence="1">
    <location>
        <begin position="505"/>
        <end position="516"/>
    </location>
</feature>
<sequence length="566" mass="65029">MELEGANFQYLIGDSSPTDSFFEDDAAVSVERNGDFQFHVRYVVKNFWKRLSFSKKDNVAHAKLLCLAKCGITSQRNMTSLFTLFSPYSLPDRETASKVADSSYTEPDWSAEYGLFWPAAGHWLDDSRRLASYQFEKQDVIELQHRNNLILLPMLNYFENYAEGYLLKKCGKGLSQSWSLRWFCLRGDVIYYSRKPRDSSCAILNIQDSFIFVEENELCPEEDGNWKFSIKIGCKSLHLKATAFHEYDHWRRIFKGLQTKNLEEHSRHKKSFSLESAISMCSKSTEVSRGSDSQIDEDDSIARTKSLLTRHELFSKSHSSLINSHKDSKTAELELKKEILVKRAYFQVHDEPELVYIGLKPKMLYLFRKHCSDNENERTVSLSNAYVEIEHSTGRFMFIFNLKEYNENGTSTSNSIIGKLYVENDNEMKMWRIAFMERAEIQTSLGSIKTVVSEVMSLSRPSTPVSEFDDGYSTSSPTTPTSLYGSNLINFPSTPSKHFTRSRQSLKEDAQQEIRRTRSPSTASTNKYQLEEIDASRSGAATPTSSHSSTYKIVKKASQRFPVTFW</sequence>
<feature type="compositionally biased region" description="Low complexity" evidence="1">
    <location>
        <begin position="473"/>
        <end position="482"/>
    </location>
</feature>
<feature type="compositionally biased region" description="Polar residues" evidence="1">
    <location>
        <begin position="539"/>
        <end position="550"/>
    </location>
</feature>
<evidence type="ECO:0000259" key="2">
    <source>
        <dbReference type="PROSITE" id="PS50003"/>
    </source>
</evidence>
<protein>
    <recommendedName>
        <fullName evidence="2">PH domain-containing protein</fullName>
    </recommendedName>
</protein>
<dbReference type="Gene3D" id="2.30.29.30">
    <property type="entry name" value="Pleckstrin-homology domain (PH domain)/Phosphotyrosine-binding domain (PTB)"/>
    <property type="match status" value="1"/>
</dbReference>
<dbReference type="SUPFAM" id="SSF50729">
    <property type="entry name" value="PH domain-like"/>
    <property type="match status" value="1"/>
</dbReference>
<evidence type="ECO:0000313" key="4">
    <source>
        <dbReference type="Proteomes" id="UP001479436"/>
    </source>
</evidence>
<feature type="region of interest" description="Disordered" evidence="1">
    <location>
        <begin position="460"/>
        <end position="486"/>
    </location>
</feature>
<evidence type="ECO:0000313" key="3">
    <source>
        <dbReference type="EMBL" id="KAK9763986.1"/>
    </source>
</evidence>
<feature type="compositionally biased region" description="Polar residues" evidence="1">
    <location>
        <begin position="519"/>
        <end position="528"/>
    </location>
</feature>
<evidence type="ECO:0000256" key="1">
    <source>
        <dbReference type="SAM" id="MobiDB-lite"/>
    </source>
</evidence>
<reference evidence="3 4" key="1">
    <citation type="submission" date="2023-04" db="EMBL/GenBank/DDBJ databases">
        <title>Genome of Basidiobolus ranarum AG-B5.</title>
        <authorList>
            <person name="Stajich J.E."/>
            <person name="Carter-House D."/>
            <person name="Gryganskyi A."/>
        </authorList>
    </citation>
    <scope>NUCLEOTIDE SEQUENCE [LARGE SCALE GENOMIC DNA]</scope>
    <source>
        <strain evidence="3 4">AG-B5</strain>
    </source>
</reference>
<name>A0ABR2WR44_9FUNG</name>
<dbReference type="Proteomes" id="UP001479436">
    <property type="component" value="Unassembled WGS sequence"/>
</dbReference>
<gene>
    <name evidence="3" type="ORF">K7432_008897</name>
</gene>
<feature type="domain" description="PH" evidence="2">
    <location>
        <begin position="159"/>
        <end position="259"/>
    </location>
</feature>
<dbReference type="EMBL" id="JASJQH010000519">
    <property type="protein sequence ID" value="KAK9763986.1"/>
    <property type="molecule type" value="Genomic_DNA"/>
</dbReference>
<proteinExistence type="predicted"/>
<dbReference type="InterPro" id="IPR001849">
    <property type="entry name" value="PH_domain"/>
</dbReference>
<dbReference type="PROSITE" id="PS50003">
    <property type="entry name" value="PH_DOMAIN"/>
    <property type="match status" value="1"/>
</dbReference>
<feature type="region of interest" description="Disordered" evidence="1">
    <location>
        <begin position="504"/>
        <end position="550"/>
    </location>
</feature>
<dbReference type="CDD" id="cd00821">
    <property type="entry name" value="PH"/>
    <property type="match status" value="1"/>
</dbReference>
<dbReference type="Gene3D" id="3.10.20.90">
    <property type="entry name" value="Phosphatidylinositol 3-kinase Catalytic Subunit, Chain A, domain 1"/>
    <property type="match status" value="1"/>
</dbReference>
<organism evidence="3 4">
    <name type="scientific">Basidiobolus ranarum</name>
    <dbReference type="NCBI Taxonomy" id="34480"/>
    <lineage>
        <taxon>Eukaryota</taxon>
        <taxon>Fungi</taxon>
        <taxon>Fungi incertae sedis</taxon>
        <taxon>Zoopagomycota</taxon>
        <taxon>Entomophthoromycotina</taxon>
        <taxon>Basidiobolomycetes</taxon>
        <taxon>Basidiobolales</taxon>
        <taxon>Basidiobolaceae</taxon>
        <taxon>Basidiobolus</taxon>
    </lineage>
</organism>
<dbReference type="SMART" id="SM00233">
    <property type="entry name" value="PH"/>
    <property type="match status" value="2"/>
</dbReference>
<dbReference type="InterPro" id="IPR011993">
    <property type="entry name" value="PH-like_dom_sf"/>
</dbReference>
<comment type="caution">
    <text evidence="3">The sequence shown here is derived from an EMBL/GenBank/DDBJ whole genome shotgun (WGS) entry which is preliminary data.</text>
</comment>
<dbReference type="Pfam" id="PF00169">
    <property type="entry name" value="PH"/>
    <property type="match status" value="1"/>
</dbReference>
<keyword evidence="4" id="KW-1185">Reference proteome</keyword>